<gene>
    <name evidence="4" type="ordered locus">Sfum_3560</name>
</gene>
<evidence type="ECO:0000259" key="3">
    <source>
        <dbReference type="Pfam" id="PF22636"/>
    </source>
</evidence>
<feature type="domain" description="Fluoroacetyl-CoA-specific thioesterase-like" evidence="3">
    <location>
        <begin position="23"/>
        <end position="122"/>
    </location>
</feature>
<dbReference type="PANTHER" id="PTHR36934:SF1">
    <property type="entry name" value="THIOESTERASE DOMAIN-CONTAINING PROTEIN"/>
    <property type="match status" value="1"/>
</dbReference>
<dbReference type="RefSeq" id="WP_011700355.1">
    <property type="nucleotide sequence ID" value="NC_008554.1"/>
</dbReference>
<dbReference type="Proteomes" id="UP000001784">
    <property type="component" value="Chromosome"/>
</dbReference>
<dbReference type="Gene3D" id="3.10.129.10">
    <property type="entry name" value="Hotdog Thioesterase"/>
    <property type="match status" value="1"/>
</dbReference>
<dbReference type="InterPro" id="IPR054485">
    <property type="entry name" value="FlK-like_dom"/>
</dbReference>
<dbReference type="KEGG" id="sfu:Sfum_3560"/>
<dbReference type="PIRSF" id="PIRSF014972">
    <property type="entry name" value="FlK"/>
    <property type="match status" value="1"/>
</dbReference>
<feature type="binding site" evidence="2">
    <location>
        <position position="65"/>
    </location>
    <ligand>
        <name>CoA</name>
        <dbReference type="ChEBI" id="CHEBI:57287"/>
    </ligand>
</feature>
<reference evidence="4 5" key="1">
    <citation type="submission" date="2006-10" db="EMBL/GenBank/DDBJ databases">
        <title>Complete sequence of Syntrophobacter fumaroxidans MPOB.</title>
        <authorList>
            <consortium name="US DOE Joint Genome Institute"/>
            <person name="Copeland A."/>
            <person name="Lucas S."/>
            <person name="Lapidus A."/>
            <person name="Barry K."/>
            <person name="Detter J.C."/>
            <person name="Glavina del Rio T."/>
            <person name="Hammon N."/>
            <person name="Israni S."/>
            <person name="Pitluck S."/>
            <person name="Goltsman E.G."/>
            <person name="Martinez M."/>
            <person name="Schmutz J."/>
            <person name="Larimer F."/>
            <person name="Land M."/>
            <person name="Hauser L."/>
            <person name="Kyrpides N."/>
            <person name="Kim E."/>
            <person name="Boone D.R."/>
            <person name="Brockman F."/>
            <person name="Culley D."/>
            <person name="Ferry J."/>
            <person name="Gunsalus R."/>
            <person name="McInerney M.J."/>
            <person name="Morrison M."/>
            <person name="Plugge C."/>
            <person name="Rohlin L."/>
            <person name="Scholten J."/>
            <person name="Sieber J."/>
            <person name="Stams A.J.M."/>
            <person name="Worm P."/>
            <person name="Henstra A.M."/>
            <person name="Richardson P."/>
        </authorList>
    </citation>
    <scope>NUCLEOTIDE SEQUENCE [LARGE SCALE GENOMIC DNA]</scope>
    <source>
        <strain evidence="5">DSM 10017 / MPOB</strain>
    </source>
</reference>
<name>A0LP78_SYNFM</name>
<feature type="active site" evidence="1">
    <location>
        <position position="72"/>
    </location>
</feature>
<feature type="binding site" evidence="2">
    <location>
        <position position="65"/>
    </location>
    <ligand>
        <name>substrate</name>
    </ligand>
</feature>
<evidence type="ECO:0000256" key="1">
    <source>
        <dbReference type="PIRSR" id="PIRSR014972-1"/>
    </source>
</evidence>
<keyword evidence="5" id="KW-1185">Reference proteome</keyword>
<evidence type="ECO:0000313" key="5">
    <source>
        <dbReference type="Proteomes" id="UP000001784"/>
    </source>
</evidence>
<evidence type="ECO:0000313" key="4">
    <source>
        <dbReference type="EMBL" id="ABK19230.1"/>
    </source>
</evidence>
<dbReference type="SUPFAM" id="SSF54637">
    <property type="entry name" value="Thioesterase/thiol ester dehydrase-isomerase"/>
    <property type="match status" value="1"/>
</dbReference>
<sequence>MNDRNKLQPGIKGTSRTSVDAGITALSMGSGEIEVLATPAMAALMEAAAVNCVKPYLPSNETSVGVHIETSHIAATPPGMGVRAEATLEGVEGRRLFFRVEAYDDREKIGEGRHERVIVDREKFLGKVNKKCAGPS</sequence>
<accession>A0LP78</accession>
<dbReference type="STRING" id="335543.Sfum_3560"/>
<dbReference type="eggNOG" id="COG5496">
    <property type="taxonomic scope" value="Bacteria"/>
</dbReference>
<feature type="active site" evidence="1">
    <location>
        <position position="38"/>
    </location>
</feature>
<dbReference type="InterPro" id="IPR025540">
    <property type="entry name" value="FlK"/>
</dbReference>
<dbReference type="EMBL" id="CP000478">
    <property type="protein sequence ID" value="ABK19230.1"/>
    <property type="molecule type" value="Genomic_DNA"/>
</dbReference>
<dbReference type="InParanoid" id="A0LP78"/>
<dbReference type="InterPro" id="IPR029069">
    <property type="entry name" value="HotDog_dom_sf"/>
</dbReference>
<dbReference type="PANTHER" id="PTHR36934">
    <property type="entry name" value="BLR0278 PROTEIN"/>
    <property type="match status" value="1"/>
</dbReference>
<proteinExistence type="predicted"/>
<organism evidence="4 5">
    <name type="scientific">Syntrophobacter fumaroxidans (strain DSM 10017 / MPOB)</name>
    <dbReference type="NCBI Taxonomy" id="335543"/>
    <lineage>
        <taxon>Bacteria</taxon>
        <taxon>Pseudomonadati</taxon>
        <taxon>Thermodesulfobacteriota</taxon>
        <taxon>Syntrophobacteria</taxon>
        <taxon>Syntrophobacterales</taxon>
        <taxon>Syntrophobacteraceae</taxon>
        <taxon>Syntrophobacter</taxon>
    </lineage>
</organism>
<dbReference type="AlphaFoldDB" id="A0LP78"/>
<dbReference type="HOGENOM" id="CLU_119426_0_1_7"/>
<feature type="binding site" evidence="2">
    <location>
        <position position="116"/>
    </location>
    <ligand>
        <name>substrate</name>
    </ligand>
</feature>
<protein>
    <submittedName>
        <fullName evidence="4">Thioesterase superfamily</fullName>
    </submittedName>
</protein>
<dbReference type="Pfam" id="PF22636">
    <property type="entry name" value="FlK"/>
    <property type="match status" value="1"/>
</dbReference>
<feature type="active site" evidence="1">
    <location>
        <position position="46"/>
    </location>
</feature>
<evidence type="ECO:0000256" key="2">
    <source>
        <dbReference type="PIRSR" id="PIRSR014972-2"/>
    </source>
</evidence>